<evidence type="ECO:0000259" key="7">
    <source>
        <dbReference type="Pfam" id="PF04024"/>
    </source>
</evidence>
<feature type="transmembrane region" description="Helical" evidence="6">
    <location>
        <begin position="44"/>
        <end position="67"/>
    </location>
</feature>
<dbReference type="STRING" id="571915.CMUST_06275"/>
<evidence type="ECO:0000313" key="8">
    <source>
        <dbReference type="EMBL" id="AKK05591.1"/>
    </source>
</evidence>
<dbReference type="GO" id="GO:0005886">
    <property type="term" value="C:plasma membrane"/>
    <property type="evidence" value="ECO:0007669"/>
    <property type="project" value="UniProtKB-SubCell"/>
</dbReference>
<evidence type="ECO:0000256" key="6">
    <source>
        <dbReference type="SAM" id="Phobius"/>
    </source>
</evidence>
<dbReference type="EMBL" id="CP011542">
    <property type="protein sequence ID" value="AKK05591.1"/>
    <property type="molecule type" value="Genomic_DNA"/>
</dbReference>
<keyword evidence="9" id="KW-1185">Reference proteome</keyword>
<comment type="subcellular location">
    <subcellularLocation>
        <location evidence="1">Cell membrane</location>
        <topology evidence="1">Single-pass membrane protein</topology>
    </subcellularLocation>
</comment>
<keyword evidence="4 6" id="KW-1133">Transmembrane helix</keyword>
<keyword evidence="5 6" id="KW-0472">Membrane</keyword>
<reference evidence="8 9" key="1">
    <citation type="journal article" date="2015" name="Genome Announc.">
        <title>Complete Genome Sequence of the Type Strain Corynebacterium mustelae DSM 45274, Isolated from Various Tissues of a Male Ferret with Lethal Sepsis.</title>
        <authorList>
            <person name="Ruckert C."/>
            <person name="Eimer J."/>
            <person name="Winkler A."/>
            <person name="Tauch A."/>
        </authorList>
    </citation>
    <scope>NUCLEOTIDE SEQUENCE [LARGE SCALE GENOMIC DNA]</scope>
    <source>
        <strain evidence="8 9">DSM 45274</strain>
    </source>
</reference>
<dbReference type="InterPro" id="IPR007168">
    <property type="entry name" value="Phageshock_PspC_N"/>
</dbReference>
<dbReference type="Proteomes" id="UP000035199">
    <property type="component" value="Chromosome"/>
</dbReference>
<dbReference type="RefSeq" id="WP_047261770.1">
    <property type="nucleotide sequence ID" value="NZ_CP011542.1"/>
</dbReference>
<dbReference type="PATRIC" id="fig|571915.4.peg.1333"/>
<reference evidence="9" key="2">
    <citation type="submission" date="2015-05" db="EMBL/GenBank/DDBJ databases">
        <title>Complete genome sequence of Corynebacterium mustelae DSM 45274, isolated from various tissues of a male ferret with lethal sepsis.</title>
        <authorList>
            <person name="Ruckert C."/>
            <person name="Albersmeier A."/>
            <person name="Winkler A."/>
            <person name="Tauch A."/>
        </authorList>
    </citation>
    <scope>NUCLEOTIDE SEQUENCE [LARGE SCALE GENOMIC DNA]</scope>
    <source>
        <strain evidence="9">DSM 45274</strain>
    </source>
</reference>
<keyword evidence="3 6" id="KW-0812">Transmembrane</keyword>
<evidence type="ECO:0000256" key="4">
    <source>
        <dbReference type="ARBA" id="ARBA00022989"/>
    </source>
</evidence>
<evidence type="ECO:0000313" key="9">
    <source>
        <dbReference type="Proteomes" id="UP000035199"/>
    </source>
</evidence>
<evidence type="ECO:0000256" key="2">
    <source>
        <dbReference type="ARBA" id="ARBA00022475"/>
    </source>
</evidence>
<evidence type="ECO:0000256" key="5">
    <source>
        <dbReference type="ARBA" id="ARBA00023136"/>
    </source>
</evidence>
<protein>
    <submittedName>
        <fullName evidence="8">Phage shock protein C (PspC) family protein</fullName>
    </submittedName>
</protein>
<dbReference type="KEGG" id="cmv:CMUST_06275"/>
<evidence type="ECO:0000256" key="1">
    <source>
        <dbReference type="ARBA" id="ARBA00004162"/>
    </source>
</evidence>
<dbReference type="Pfam" id="PF04024">
    <property type="entry name" value="PspC"/>
    <property type="match status" value="1"/>
</dbReference>
<name>A0A0G3GWN9_9CORY</name>
<evidence type="ECO:0000256" key="3">
    <source>
        <dbReference type="ARBA" id="ARBA00022692"/>
    </source>
</evidence>
<gene>
    <name evidence="8" type="ORF">CMUST_06275</name>
</gene>
<dbReference type="PANTHER" id="PTHR33885:SF3">
    <property type="entry name" value="PHAGE SHOCK PROTEIN C"/>
    <property type="match status" value="1"/>
</dbReference>
<feature type="domain" description="Phage shock protein PspC N-terminal" evidence="7">
    <location>
        <begin position="13"/>
        <end position="69"/>
    </location>
</feature>
<sequence length="70" mass="7773">MSQPFNPQPFAQRPLHRSISTRLVGGVFGGIAETYGWNVTLLRVLFLLSMFLPGPQVLAYLAAWIIMPEG</sequence>
<dbReference type="AlphaFoldDB" id="A0A0G3GWN9"/>
<dbReference type="OrthoDB" id="7359894at2"/>
<dbReference type="InterPro" id="IPR052027">
    <property type="entry name" value="PspC"/>
</dbReference>
<proteinExistence type="predicted"/>
<keyword evidence="2" id="KW-1003">Cell membrane</keyword>
<accession>A0A0G3GWN9</accession>
<dbReference type="PANTHER" id="PTHR33885">
    <property type="entry name" value="PHAGE SHOCK PROTEIN C"/>
    <property type="match status" value="1"/>
</dbReference>
<organism evidence="8 9">
    <name type="scientific">Corynebacterium mustelae</name>
    <dbReference type="NCBI Taxonomy" id="571915"/>
    <lineage>
        <taxon>Bacteria</taxon>
        <taxon>Bacillati</taxon>
        <taxon>Actinomycetota</taxon>
        <taxon>Actinomycetes</taxon>
        <taxon>Mycobacteriales</taxon>
        <taxon>Corynebacteriaceae</taxon>
        <taxon>Corynebacterium</taxon>
    </lineage>
</organism>